<proteinExistence type="predicted"/>
<dbReference type="EMBL" id="KZ678150">
    <property type="protein sequence ID" value="PSN60293.1"/>
    <property type="molecule type" value="Genomic_DNA"/>
</dbReference>
<evidence type="ECO:0000313" key="1">
    <source>
        <dbReference type="EMBL" id="PSN60293.1"/>
    </source>
</evidence>
<protein>
    <submittedName>
        <fullName evidence="1">Uncharacterized protein</fullName>
    </submittedName>
</protein>
<reference evidence="1 2" key="1">
    <citation type="journal article" date="2018" name="Front. Microbiol.">
        <title>Genome-Wide Analysis of Corynespora cassiicola Leaf Fall Disease Putative Effectors.</title>
        <authorList>
            <person name="Lopez D."/>
            <person name="Ribeiro S."/>
            <person name="Label P."/>
            <person name="Fumanal B."/>
            <person name="Venisse J.S."/>
            <person name="Kohler A."/>
            <person name="de Oliveira R.R."/>
            <person name="Labutti K."/>
            <person name="Lipzen A."/>
            <person name="Lail K."/>
            <person name="Bauer D."/>
            <person name="Ohm R.A."/>
            <person name="Barry K.W."/>
            <person name="Spatafora J."/>
            <person name="Grigoriev I.V."/>
            <person name="Martin F.M."/>
            <person name="Pujade-Renaud V."/>
        </authorList>
    </citation>
    <scope>NUCLEOTIDE SEQUENCE [LARGE SCALE GENOMIC DNA]</scope>
    <source>
        <strain evidence="1 2">Philippines</strain>
    </source>
</reference>
<name>A0A2T2N4D4_CORCC</name>
<keyword evidence="2" id="KW-1185">Reference proteome</keyword>
<evidence type="ECO:0000313" key="2">
    <source>
        <dbReference type="Proteomes" id="UP000240883"/>
    </source>
</evidence>
<gene>
    <name evidence="1" type="ORF">BS50DRAFT_640361</name>
</gene>
<organism evidence="1 2">
    <name type="scientific">Corynespora cassiicola Philippines</name>
    <dbReference type="NCBI Taxonomy" id="1448308"/>
    <lineage>
        <taxon>Eukaryota</taxon>
        <taxon>Fungi</taxon>
        <taxon>Dikarya</taxon>
        <taxon>Ascomycota</taxon>
        <taxon>Pezizomycotina</taxon>
        <taxon>Dothideomycetes</taxon>
        <taxon>Pleosporomycetidae</taxon>
        <taxon>Pleosporales</taxon>
        <taxon>Corynesporascaceae</taxon>
        <taxon>Corynespora</taxon>
    </lineage>
</organism>
<accession>A0A2T2N4D4</accession>
<dbReference type="OrthoDB" id="3899662at2759"/>
<dbReference type="AlphaFoldDB" id="A0A2T2N4D4"/>
<sequence length="355" mass="38968">MCDTTLRQSPSTCDDGQANRLAGNHPSLLLSVPTEIRLLIYDYCLDEPNAFTISAAPITVFGHKIQDLGRKNEIPGLPLDHAPLVRNHYDPALLSVSTPAQISLDKEEGFNTTVPKLPMPAHMALASTCRMMRDEIQDHVQRHRGGSATTKNLALYVSYPYGVVVLDALYPFLMKHVRNVYISGYYTSSKDAPPHATAMPRIRRSSMIRQNSTIPRPHVRLDPPLKNTDPVLPTHPSTTITHAPNALENLVRTILPRTSAPTSAFQSLEARILYADTKSYNCIWGDLNGPVTNILRNTPGGDITTHATNGRVGSGMVLSVKPKSDGRRMASSWGQNSVKSVAACDEFLIGENWGQ</sequence>
<dbReference type="Proteomes" id="UP000240883">
    <property type="component" value="Unassembled WGS sequence"/>
</dbReference>